<accession>A0A8S0S9S7</accession>
<keyword evidence="3" id="KW-1185">Reference proteome</keyword>
<gene>
    <name evidence="2" type="ORF">OLEA9_A113278</name>
</gene>
<sequence length="98" mass="10948">MKGFFGGGLRPNLKQMKRLDNSNTDNNEEEIYGGPVFTFQAWRSEGCELSSTCLATSLGSLFKAYKPEWLSLVARLLPFPGVNSEQEIKINNSKEVCL</sequence>
<comment type="caution">
    <text evidence="2">The sequence shown here is derived from an EMBL/GenBank/DDBJ whole genome shotgun (WGS) entry which is preliminary data.</text>
</comment>
<dbReference type="EMBL" id="CACTIH010003983">
    <property type="protein sequence ID" value="CAA2988307.1"/>
    <property type="molecule type" value="Genomic_DNA"/>
</dbReference>
<evidence type="ECO:0000256" key="1">
    <source>
        <dbReference type="SAM" id="MobiDB-lite"/>
    </source>
</evidence>
<dbReference type="Gramene" id="OE9A113278T1">
    <property type="protein sequence ID" value="OE9A113278C1"/>
    <property type="gene ID" value="OE9A113278"/>
</dbReference>
<name>A0A8S0S9S7_OLEEU</name>
<feature type="region of interest" description="Disordered" evidence="1">
    <location>
        <begin position="1"/>
        <end position="27"/>
    </location>
</feature>
<evidence type="ECO:0000313" key="2">
    <source>
        <dbReference type="EMBL" id="CAA2988307.1"/>
    </source>
</evidence>
<dbReference type="AlphaFoldDB" id="A0A8S0S9S7"/>
<dbReference type="Proteomes" id="UP000594638">
    <property type="component" value="Unassembled WGS sequence"/>
</dbReference>
<evidence type="ECO:0000313" key="3">
    <source>
        <dbReference type="Proteomes" id="UP000594638"/>
    </source>
</evidence>
<organism evidence="2 3">
    <name type="scientific">Olea europaea subsp. europaea</name>
    <dbReference type="NCBI Taxonomy" id="158383"/>
    <lineage>
        <taxon>Eukaryota</taxon>
        <taxon>Viridiplantae</taxon>
        <taxon>Streptophyta</taxon>
        <taxon>Embryophyta</taxon>
        <taxon>Tracheophyta</taxon>
        <taxon>Spermatophyta</taxon>
        <taxon>Magnoliopsida</taxon>
        <taxon>eudicotyledons</taxon>
        <taxon>Gunneridae</taxon>
        <taxon>Pentapetalae</taxon>
        <taxon>asterids</taxon>
        <taxon>lamiids</taxon>
        <taxon>Lamiales</taxon>
        <taxon>Oleaceae</taxon>
        <taxon>Oleeae</taxon>
        <taxon>Olea</taxon>
    </lineage>
</organism>
<reference evidence="2 3" key="1">
    <citation type="submission" date="2019-12" db="EMBL/GenBank/DDBJ databases">
        <authorList>
            <person name="Alioto T."/>
            <person name="Alioto T."/>
            <person name="Gomez Garrido J."/>
        </authorList>
    </citation>
    <scope>NUCLEOTIDE SEQUENCE [LARGE SCALE GENOMIC DNA]</scope>
</reference>
<protein>
    <submittedName>
        <fullName evidence="2">Uncharacterized protein</fullName>
    </submittedName>
</protein>
<proteinExistence type="predicted"/>